<keyword evidence="1" id="KW-0732">Signal</keyword>
<organism evidence="2 3">
    <name type="scientific">Comamonas testosteroni TK102</name>
    <dbReference type="NCBI Taxonomy" id="1392005"/>
    <lineage>
        <taxon>Bacteria</taxon>
        <taxon>Pseudomonadati</taxon>
        <taxon>Pseudomonadota</taxon>
        <taxon>Betaproteobacteria</taxon>
        <taxon>Burkholderiales</taxon>
        <taxon>Comamonadaceae</taxon>
        <taxon>Comamonas</taxon>
    </lineage>
</organism>
<dbReference type="AlphaFoldDB" id="A0A076PLM5"/>
<protein>
    <recommendedName>
        <fullName evidence="4">Lipoprotein</fullName>
    </recommendedName>
</protein>
<evidence type="ECO:0000256" key="1">
    <source>
        <dbReference type="SAM" id="SignalP"/>
    </source>
</evidence>
<dbReference type="RefSeq" id="WP_003059362.1">
    <property type="nucleotide sequence ID" value="NZ_CP006704.1"/>
</dbReference>
<dbReference type="EMBL" id="CP006704">
    <property type="protein sequence ID" value="AIJ44540.1"/>
    <property type="molecule type" value="Genomic_DNA"/>
</dbReference>
<gene>
    <name evidence="2" type="ORF">O987_01720</name>
</gene>
<feature type="chain" id="PRO_5001716532" description="Lipoprotein" evidence="1">
    <location>
        <begin position="20"/>
        <end position="89"/>
    </location>
</feature>
<accession>A0A076PLM5</accession>
<dbReference type="KEGG" id="ctes:O987_01720"/>
<evidence type="ECO:0000313" key="2">
    <source>
        <dbReference type="EMBL" id="AIJ44540.1"/>
    </source>
</evidence>
<evidence type="ECO:0000313" key="3">
    <source>
        <dbReference type="Proteomes" id="UP000028782"/>
    </source>
</evidence>
<proteinExistence type="predicted"/>
<reference evidence="2 3" key="1">
    <citation type="journal article" date="2014" name="Genome Announc.">
        <title>Complete Genome Sequence of Polychlorinated Biphenyl Degrader Comamonas testosteroni TK102 (NBRC 109938).</title>
        <authorList>
            <person name="Fukuda K."/>
            <person name="Hosoyama A."/>
            <person name="Tsuchikane K."/>
            <person name="Ohji S."/>
            <person name="Yamazoe A."/>
            <person name="Fujita N."/>
            <person name="Shintani M."/>
            <person name="Kimbara K."/>
        </authorList>
    </citation>
    <scope>NUCLEOTIDE SEQUENCE [LARGE SCALE GENOMIC DNA]</scope>
    <source>
        <strain evidence="2">TK102</strain>
    </source>
</reference>
<dbReference type="HOGENOM" id="CLU_2449522_0_0_4"/>
<dbReference type="PROSITE" id="PS51257">
    <property type="entry name" value="PROKAR_LIPOPROTEIN"/>
    <property type="match status" value="1"/>
</dbReference>
<feature type="signal peptide" evidence="1">
    <location>
        <begin position="1"/>
        <end position="19"/>
    </location>
</feature>
<sequence length="89" mass="9553">MQKSLFSLAVISSALALSACSSISPRGAEAPAEYDYALSCKLKEDDPKKCEAQIRALCEDPSKAVVRKSRHVDPKDNSVVYGYQAACNG</sequence>
<name>A0A076PLM5_COMTE</name>
<dbReference type="Proteomes" id="UP000028782">
    <property type="component" value="Chromosome"/>
</dbReference>
<evidence type="ECO:0008006" key="4">
    <source>
        <dbReference type="Google" id="ProtNLM"/>
    </source>
</evidence>